<evidence type="ECO:0000313" key="1">
    <source>
        <dbReference type="EMBL" id="KHG26780.1"/>
    </source>
</evidence>
<sequence length="20" mass="2412">MLRWSLQSRHCISFQVEPPP</sequence>
<dbReference type="EMBL" id="KN438430">
    <property type="protein sequence ID" value="KHG26780.1"/>
    <property type="molecule type" value="Genomic_DNA"/>
</dbReference>
<dbReference type="Proteomes" id="UP000032142">
    <property type="component" value="Unassembled WGS sequence"/>
</dbReference>
<dbReference type="AlphaFoldDB" id="A0A0B0PP72"/>
<name>A0A0B0PP72_GOSAR</name>
<accession>A0A0B0PP72</accession>
<protein>
    <submittedName>
        <fullName evidence="1">Uncharacterized protein</fullName>
    </submittedName>
</protein>
<organism evidence="1 2">
    <name type="scientific">Gossypium arboreum</name>
    <name type="common">Tree cotton</name>
    <name type="synonym">Gossypium nanking</name>
    <dbReference type="NCBI Taxonomy" id="29729"/>
    <lineage>
        <taxon>Eukaryota</taxon>
        <taxon>Viridiplantae</taxon>
        <taxon>Streptophyta</taxon>
        <taxon>Embryophyta</taxon>
        <taxon>Tracheophyta</taxon>
        <taxon>Spermatophyta</taxon>
        <taxon>Magnoliopsida</taxon>
        <taxon>eudicotyledons</taxon>
        <taxon>Gunneridae</taxon>
        <taxon>Pentapetalae</taxon>
        <taxon>rosids</taxon>
        <taxon>malvids</taxon>
        <taxon>Malvales</taxon>
        <taxon>Malvaceae</taxon>
        <taxon>Malvoideae</taxon>
        <taxon>Gossypium</taxon>
    </lineage>
</organism>
<proteinExistence type="predicted"/>
<gene>
    <name evidence="1" type="ORF">F383_00007</name>
</gene>
<evidence type="ECO:0000313" key="2">
    <source>
        <dbReference type="Proteomes" id="UP000032142"/>
    </source>
</evidence>
<reference evidence="2" key="1">
    <citation type="submission" date="2014-09" db="EMBL/GenBank/DDBJ databases">
        <authorList>
            <person name="Mudge J."/>
            <person name="Ramaraj T."/>
            <person name="Lindquist I.E."/>
            <person name="Bharti A.K."/>
            <person name="Sundararajan A."/>
            <person name="Cameron C.T."/>
            <person name="Woodward J.E."/>
            <person name="May G.D."/>
            <person name="Brubaker C."/>
            <person name="Broadhvest J."/>
            <person name="Wilkins T.A."/>
        </authorList>
    </citation>
    <scope>NUCLEOTIDE SEQUENCE</scope>
    <source>
        <strain evidence="2">cv. AKA8401</strain>
    </source>
</reference>
<keyword evidence="2" id="KW-1185">Reference proteome</keyword>